<dbReference type="GO" id="GO:0005829">
    <property type="term" value="C:cytosol"/>
    <property type="evidence" value="ECO:0007669"/>
    <property type="project" value="TreeGrafter"/>
</dbReference>
<comment type="caution">
    <text evidence="3">The sequence shown here is derived from an EMBL/GenBank/DDBJ whole genome shotgun (WGS) entry which is preliminary data.</text>
</comment>
<dbReference type="NCBIfam" id="TIGR00738">
    <property type="entry name" value="rrf2_super"/>
    <property type="match status" value="1"/>
</dbReference>
<evidence type="ECO:0000256" key="2">
    <source>
        <dbReference type="SAM" id="MobiDB-lite"/>
    </source>
</evidence>
<dbReference type="AlphaFoldDB" id="A0A8J7UIV1"/>
<dbReference type="Gene3D" id="1.10.10.10">
    <property type="entry name" value="Winged helix-like DNA-binding domain superfamily/Winged helix DNA-binding domain"/>
    <property type="match status" value="1"/>
</dbReference>
<dbReference type="SUPFAM" id="SSF46785">
    <property type="entry name" value="Winged helix' DNA-binding domain"/>
    <property type="match status" value="1"/>
</dbReference>
<evidence type="ECO:0000256" key="1">
    <source>
        <dbReference type="ARBA" id="ARBA00023125"/>
    </source>
</evidence>
<evidence type="ECO:0000313" key="3">
    <source>
        <dbReference type="EMBL" id="MBP0438029.1"/>
    </source>
</evidence>
<evidence type="ECO:0000313" key="4">
    <source>
        <dbReference type="Proteomes" id="UP000666240"/>
    </source>
</evidence>
<keyword evidence="1" id="KW-0238">DNA-binding</keyword>
<sequence>MRLTLHTEHAVHMLVYLAVNPGARVTVADVAAFYGTSRNHLMKVALNLGRAGYVRGARGRSGGLSLARHLEGIYLGEVVRHMEAFASSGSTRMEHGQRAPSSAISLAGLAAAALKAYLGVFDQCTLADLASGCKVSQGLRGRDSPSGRLGMVPAWQQTEGS</sequence>
<dbReference type="Proteomes" id="UP000666240">
    <property type="component" value="Unassembled WGS sequence"/>
</dbReference>
<dbReference type="PANTHER" id="PTHR33221:SF4">
    <property type="entry name" value="HTH-TYPE TRANSCRIPTIONAL REPRESSOR NSRR"/>
    <property type="match status" value="1"/>
</dbReference>
<keyword evidence="4" id="KW-1185">Reference proteome</keyword>
<dbReference type="Pfam" id="PF02082">
    <property type="entry name" value="Rrf2"/>
    <property type="match status" value="1"/>
</dbReference>
<gene>
    <name evidence="3" type="ORF">J5Y06_05150</name>
</gene>
<dbReference type="InterPro" id="IPR036388">
    <property type="entry name" value="WH-like_DNA-bd_sf"/>
</dbReference>
<dbReference type="InterPro" id="IPR000944">
    <property type="entry name" value="Tscrpt_reg_Rrf2"/>
</dbReference>
<dbReference type="InterPro" id="IPR036390">
    <property type="entry name" value="WH_DNA-bd_sf"/>
</dbReference>
<dbReference type="GO" id="GO:0003677">
    <property type="term" value="F:DNA binding"/>
    <property type="evidence" value="ECO:0007669"/>
    <property type="project" value="UniProtKB-KW"/>
</dbReference>
<dbReference type="PANTHER" id="PTHR33221">
    <property type="entry name" value="WINGED HELIX-TURN-HELIX TRANSCRIPTIONAL REGULATOR, RRF2 FAMILY"/>
    <property type="match status" value="1"/>
</dbReference>
<dbReference type="GO" id="GO:0003700">
    <property type="term" value="F:DNA-binding transcription factor activity"/>
    <property type="evidence" value="ECO:0007669"/>
    <property type="project" value="TreeGrafter"/>
</dbReference>
<feature type="region of interest" description="Disordered" evidence="2">
    <location>
        <begin position="137"/>
        <end position="161"/>
    </location>
</feature>
<accession>A0A8J7UIV1</accession>
<dbReference type="PROSITE" id="PS51197">
    <property type="entry name" value="HTH_RRF2_2"/>
    <property type="match status" value="1"/>
</dbReference>
<protein>
    <submittedName>
        <fullName evidence="3">Rrf2 family transcriptional regulator</fullName>
    </submittedName>
</protein>
<proteinExistence type="predicted"/>
<name>A0A8J7UIV1_9HYPH</name>
<organism evidence="3 4">
    <name type="scientific">Tianweitania sediminis</name>
    <dbReference type="NCBI Taxonomy" id="1502156"/>
    <lineage>
        <taxon>Bacteria</taxon>
        <taxon>Pseudomonadati</taxon>
        <taxon>Pseudomonadota</taxon>
        <taxon>Alphaproteobacteria</taxon>
        <taxon>Hyphomicrobiales</taxon>
        <taxon>Phyllobacteriaceae</taxon>
        <taxon>Tianweitania</taxon>
    </lineage>
</organism>
<dbReference type="EMBL" id="JAGIYY010000001">
    <property type="protein sequence ID" value="MBP0438029.1"/>
    <property type="molecule type" value="Genomic_DNA"/>
</dbReference>
<reference evidence="3" key="1">
    <citation type="submission" date="2021-03" db="EMBL/GenBank/DDBJ databases">
        <title>Genome sequencing and assembly of Tianweitania sediminis.</title>
        <authorList>
            <person name="Chhetri G."/>
        </authorList>
    </citation>
    <scope>NUCLEOTIDE SEQUENCE</scope>
    <source>
        <strain evidence="3">Z8</strain>
    </source>
</reference>
<dbReference type="RefSeq" id="WP_209333970.1">
    <property type="nucleotide sequence ID" value="NZ_JAGIYY010000001.1"/>
</dbReference>